<gene>
    <name evidence="6" type="ORF">B9T62_18090</name>
</gene>
<dbReference type="PROSITE" id="PS51071">
    <property type="entry name" value="HTH_RPIR"/>
    <property type="match status" value="1"/>
</dbReference>
<keyword evidence="7" id="KW-1185">Reference proteome</keyword>
<feature type="domain" description="SIS" evidence="5">
    <location>
        <begin position="123"/>
        <end position="263"/>
    </location>
</feature>
<dbReference type="GO" id="GO:0003700">
    <property type="term" value="F:DNA-binding transcription factor activity"/>
    <property type="evidence" value="ECO:0007669"/>
    <property type="project" value="InterPro"/>
</dbReference>
<feature type="domain" description="HTH rpiR-type" evidence="4">
    <location>
        <begin position="6"/>
        <end position="82"/>
    </location>
</feature>
<dbReference type="InterPro" id="IPR046348">
    <property type="entry name" value="SIS_dom_sf"/>
</dbReference>
<dbReference type="Gene3D" id="1.10.10.10">
    <property type="entry name" value="Winged helix-like DNA-binding domain superfamily/Winged helix DNA-binding domain"/>
    <property type="match status" value="1"/>
</dbReference>
<dbReference type="RefSeq" id="WP_087916521.1">
    <property type="nucleotide sequence ID" value="NZ_CP021780.1"/>
</dbReference>
<dbReference type="PANTHER" id="PTHR30514">
    <property type="entry name" value="GLUCOKINASE"/>
    <property type="match status" value="1"/>
</dbReference>
<dbReference type="InterPro" id="IPR047640">
    <property type="entry name" value="RpiR-like"/>
</dbReference>
<evidence type="ECO:0000259" key="5">
    <source>
        <dbReference type="PROSITE" id="PS51464"/>
    </source>
</evidence>
<keyword evidence="3" id="KW-0804">Transcription</keyword>
<proteinExistence type="predicted"/>
<dbReference type="InterPro" id="IPR035472">
    <property type="entry name" value="RpiR-like_SIS"/>
</dbReference>
<dbReference type="GO" id="GO:0003677">
    <property type="term" value="F:DNA binding"/>
    <property type="evidence" value="ECO:0007669"/>
    <property type="project" value="UniProtKB-KW"/>
</dbReference>
<dbReference type="Pfam" id="PF01380">
    <property type="entry name" value="SIS"/>
    <property type="match status" value="1"/>
</dbReference>
<accession>A0A2Z2KH13</accession>
<keyword evidence="1" id="KW-0805">Transcription regulation</keyword>
<dbReference type="EMBL" id="CP021780">
    <property type="protein sequence ID" value="ASA22523.1"/>
    <property type="molecule type" value="Genomic_DNA"/>
</dbReference>
<dbReference type="InterPro" id="IPR000281">
    <property type="entry name" value="HTH_RpiR"/>
</dbReference>
<evidence type="ECO:0000256" key="3">
    <source>
        <dbReference type="ARBA" id="ARBA00023163"/>
    </source>
</evidence>
<dbReference type="GO" id="GO:1901135">
    <property type="term" value="P:carbohydrate derivative metabolic process"/>
    <property type="evidence" value="ECO:0007669"/>
    <property type="project" value="InterPro"/>
</dbReference>
<evidence type="ECO:0000259" key="4">
    <source>
        <dbReference type="PROSITE" id="PS51071"/>
    </source>
</evidence>
<evidence type="ECO:0000313" key="6">
    <source>
        <dbReference type="EMBL" id="ASA22523.1"/>
    </source>
</evidence>
<organism evidence="6 7">
    <name type="scientific">Paenibacillus donghaensis</name>
    <dbReference type="NCBI Taxonomy" id="414771"/>
    <lineage>
        <taxon>Bacteria</taxon>
        <taxon>Bacillati</taxon>
        <taxon>Bacillota</taxon>
        <taxon>Bacilli</taxon>
        <taxon>Bacillales</taxon>
        <taxon>Paenibacillaceae</taxon>
        <taxon>Paenibacillus</taxon>
    </lineage>
</organism>
<dbReference type="SUPFAM" id="SSF46689">
    <property type="entry name" value="Homeodomain-like"/>
    <property type="match status" value="1"/>
</dbReference>
<dbReference type="KEGG" id="pdh:B9T62_18090"/>
<dbReference type="SUPFAM" id="SSF53697">
    <property type="entry name" value="SIS domain"/>
    <property type="match status" value="1"/>
</dbReference>
<dbReference type="PANTHER" id="PTHR30514:SF21">
    <property type="entry name" value="RPIR-FAMILY TRANSCRIPTIONAL REGULATOR"/>
    <property type="match status" value="1"/>
</dbReference>
<dbReference type="PROSITE" id="PS51464">
    <property type="entry name" value="SIS"/>
    <property type="match status" value="1"/>
</dbReference>
<dbReference type="OrthoDB" id="1648815at2"/>
<dbReference type="AlphaFoldDB" id="A0A2Z2KH13"/>
<sequence>MASQVPAVIAKIVSLKQKFTYGENQIANFVIHNAEFITQHTITGIANEIGVSETSINRFCKKIGFKGFNDFKIAVAQDSFYREMQTRKKERREINTIDGLALDYNELVVSTSAMVAEDDLRKVTDMLKDARRIHIFGIFDSFLPAMALKNRLSLIGIYAEAISDSRAMRIAASQCTAEDTVIVFTRSGSTPEIIDAVSTAQTNQARTAAITCYDSSPVTEAAGINIIVPDKMSVSNSAMMSNHITFLFVVDAVMSLLISSDKAYLKKKLDSEGIISSRPPVNDYY</sequence>
<keyword evidence="2" id="KW-0238">DNA-binding</keyword>
<dbReference type="CDD" id="cd05013">
    <property type="entry name" value="SIS_RpiR"/>
    <property type="match status" value="1"/>
</dbReference>
<dbReference type="Gene3D" id="3.40.50.10490">
    <property type="entry name" value="Glucose-6-phosphate isomerase like protein, domain 1"/>
    <property type="match status" value="1"/>
</dbReference>
<evidence type="ECO:0000313" key="7">
    <source>
        <dbReference type="Proteomes" id="UP000249890"/>
    </source>
</evidence>
<evidence type="ECO:0000256" key="2">
    <source>
        <dbReference type="ARBA" id="ARBA00023125"/>
    </source>
</evidence>
<evidence type="ECO:0000256" key="1">
    <source>
        <dbReference type="ARBA" id="ARBA00023015"/>
    </source>
</evidence>
<dbReference type="Proteomes" id="UP000249890">
    <property type="component" value="Chromosome"/>
</dbReference>
<dbReference type="GO" id="GO:0097367">
    <property type="term" value="F:carbohydrate derivative binding"/>
    <property type="evidence" value="ECO:0007669"/>
    <property type="project" value="InterPro"/>
</dbReference>
<name>A0A2Z2KH13_9BACL</name>
<dbReference type="InterPro" id="IPR001347">
    <property type="entry name" value="SIS_dom"/>
</dbReference>
<dbReference type="Pfam" id="PF01418">
    <property type="entry name" value="HTH_6"/>
    <property type="match status" value="1"/>
</dbReference>
<dbReference type="InterPro" id="IPR036388">
    <property type="entry name" value="WH-like_DNA-bd_sf"/>
</dbReference>
<dbReference type="InterPro" id="IPR009057">
    <property type="entry name" value="Homeodomain-like_sf"/>
</dbReference>
<protein>
    <submittedName>
        <fullName evidence="6">RpiR family transcriptional regulator</fullName>
    </submittedName>
</protein>
<reference evidence="6 7" key="1">
    <citation type="submission" date="2017-06" db="EMBL/GenBank/DDBJ databases">
        <title>Complete genome sequence of Paenibacillus donghaensis KCTC 13049T isolated from East Sea sediment, South Korea.</title>
        <authorList>
            <person name="Jung B.K."/>
            <person name="Hong S.-J."/>
            <person name="Shin J.-H."/>
        </authorList>
    </citation>
    <scope>NUCLEOTIDE SEQUENCE [LARGE SCALE GENOMIC DNA]</scope>
    <source>
        <strain evidence="6 7">KCTC 13049</strain>
    </source>
</reference>